<sequence length="172" mass="18577">MILDSINNLMEIKTAPRSLKHGATHVVPVVHKVWVEREGLGGVKPPVAGGDAENMTDGVELPQTNNKLPDNGVEAGAEATAGDNSSANIGRVKENVFTGTSAVVCEAWGGRGVVSDLAEYDIVLCEVEGVEFECVEVWVLIQWVVAGFEVRGILGYLWQFLQVYGFEQVCYV</sequence>
<name>A0AAN9ERY8_CLITE</name>
<proteinExistence type="predicted"/>
<accession>A0AAN9ERY8</accession>
<protein>
    <submittedName>
        <fullName evidence="2">Uncharacterized protein</fullName>
    </submittedName>
</protein>
<evidence type="ECO:0000313" key="3">
    <source>
        <dbReference type="Proteomes" id="UP001359559"/>
    </source>
</evidence>
<gene>
    <name evidence="2" type="ORF">RJT34_29614</name>
</gene>
<evidence type="ECO:0000256" key="1">
    <source>
        <dbReference type="SAM" id="MobiDB-lite"/>
    </source>
</evidence>
<evidence type="ECO:0000313" key="2">
    <source>
        <dbReference type="EMBL" id="KAK7262054.1"/>
    </source>
</evidence>
<reference evidence="2 3" key="1">
    <citation type="submission" date="2024-01" db="EMBL/GenBank/DDBJ databases">
        <title>The genomes of 5 underutilized Papilionoideae crops provide insights into root nodulation and disease resistance.</title>
        <authorList>
            <person name="Yuan L."/>
        </authorList>
    </citation>
    <scope>NUCLEOTIDE SEQUENCE [LARGE SCALE GENOMIC DNA]</scope>
    <source>
        <strain evidence="2">LY-2023</strain>
        <tissue evidence="2">Leaf</tissue>
    </source>
</reference>
<organism evidence="2 3">
    <name type="scientific">Clitoria ternatea</name>
    <name type="common">Butterfly pea</name>
    <dbReference type="NCBI Taxonomy" id="43366"/>
    <lineage>
        <taxon>Eukaryota</taxon>
        <taxon>Viridiplantae</taxon>
        <taxon>Streptophyta</taxon>
        <taxon>Embryophyta</taxon>
        <taxon>Tracheophyta</taxon>
        <taxon>Spermatophyta</taxon>
        <taxon>Magnoliopsida</taxon>
        <taxon>eudicotyledons</taxon>
        <taxon>Gunneridae</taxon>
        <taxon>Pentapetalae</taxon>
        <taxon>rosids</taxon>
        <taxon>fabids</taxon>
        <taxon>Fabales</taxon>
        <taxon>Fabaceae</taxon>
        <taxon>Papilionoideae</taxon>
        <taxon>50 kb inversion clade</taxon>
        <taxon>NPAAA clade</taxon>
        <taxon>indigoferoid/millettioid clade</taxon>
        <taxon>Phaseoleae</taxon>
        <taxon>Clitoria</taxon>
    </lineage>
</organism>
<dbReference type="EMBL" id="JAYKXN010000008">
    <property type="protein sequence ID" value="KAK7262054.1"/>
    <property type="molecule type" value="Genomic_DNA"/>
</dbReference>
<dbReference type="AlphaFoldDB" id="A0AAN9ERY8"/>
<dbReference type="Proteomes" id="UP001359559">
    <property type="component" value="Unassembled WGS sequence"/>
</dbReference>
<keyword evidence="3" id="KW-1185">Reference proteome</keyword>
<comment type="caution">
    <text evidence="2">The sequence shown here is derived from an EMBL/GenBank/DDBJ whole genome shotgun (WGS) entry which is preliminary data.</text>
</comment>
<feature type="region of interest" description="Disordered" evidence="1">
    <location>
        <begin position="44"/>
        <end position="70"/>
    </location>
</feature>